<comment type="subcellular location">
    <subcellularLocation>
        <location evidence="1">Membrane</location>
        <topology evidence="1">Peripheral membrane protein</topology>
    </subcellularLocation>
</comment>
<protein>
    <recommendedName>
        <fullName evidence="4">HMA domain-containing protein</fullName>
    </recommendedName>
</protein>
<dbReference type="PANTHER" id="PTHR22814">
    <property type="entry name" value="COPPER TRANSPORT PROTEIN ATOX1-RELATED"/>
    <property type="match status" value="1"/>
</dbReference>
<keyword evidence="6" id="KW-1185">Reference proteome</keyword>
<evidence type="ECO:0000256" key="3">
    <source>
        <dbReference type="SAM" id="Phobius"/>
    </source>
</evidence>
<evidence type="ECO:0000256" key="2">
    <source>
        <dbReference type="ARBA" id="ARBA00022723"/>
    </source>
</evidence>
<feature type="domain" description="HMA" evidence="4">
    <location>
        <begin position="111"/>
        <end position="174"/>
    </location>
</feature>
<dbReference type="SUPFAM" id="SSF55008">
    <property type="entry name" value="HMA, heavy metal-associated domain"/>
    <property type="match status" value="1"/>
</dbReference>
<accession>A0A484NQP5</accession>
<dbReference type="PROSITE" id="PS50846">
    <property type="entry name" value="HMA_2"/>
    <property type="match status" value="1"/>
</dbReference>
<evidence type="ECO:0000313" key="6">
    <source>
        <dbReference type="Proteomes" id="UP000595140"/>
    </source>
</evidence>
<dbReference type="Pfam" id="PF00403">
    <property type="entry name" value="HMA"/>
    <property type="match status" value="1"/>
</dbReference>
<keyword evidence="3" id="KW-0812">Transmembrane</keyword>
<dbReference type="OrthoDB" id="666972at2759"/>
<dbReference type="FunFam" id="3.30.70.100:FF:000042">
    <property type="entry name" value="Copper chaperone for superoxide dismutase"/>
    <property type="match status" value="1"/>
</dbReference>
<dbReference type="Gene3D" id="3.30.70.100">
    <property type="match status" value="1"/>
</dbReference>
<keyword evidence="3" id="KW-0472">Membrane</keyword>
<keyword evidence="3" id="KW-1133">Transmembrane helix</keyword>
<proteinExistence type="predicted"/>
<dbReference type="PANTHER" id="PTHR22814:SF287">
    <property type="entry name" value="COPPER TRANSPORT PROTEIN ATX1"/>
    <property type="match status" value="1"/>
</dbReference>
<dbReference type="GO" id="GO:0009626">
    <property type="term" value="P:plant-type hypersensitive response"/>
    <property type="evidence" value="ECO:0007669"/>
    <property type="project" value="UniProtKB-KW"/>
</dbReference>
<dbReference type="GO" id="GO:0046872">
    <property type="term" value="F:metal ion binding"/>
    <property type="evidence" value="ECO:0007669"/>
    <property type="project" value="UniProtKB-KW"/>
</dbReference>
<dbReference type="Proteomes" id="UP000595140">
    <property type="component" value="Unassembled WGS sequence"/>
</dbReference>
<keyword evidence="2" id="KW-0479">Metal-binding</keyword>
<name>A0A484NQP5_9ASTE</name>
<dbReference type="GO" id="GO:0016020">
    <property type="term" value="C:membrane"/>
    <property type="evidence" value="ECO:0007669"/>
    <property type="project" value="UniProtKB-SubCell"/>
</dbReference>
<gene>
    <name evidence="5" type="ORF">CCAM_LOCUS44020</name>
</gene>
<feature type="transmembrane region" description="Helical" evidence="3">
    <location>
        <begin position="35"/>
        <end position="53"/>
    </location>
</feature>
<organism evidence="5 6">
    <name type="scientific">Cuscuta campestris</name>
    <dbReference type="NCBI Taxonomy" id="132261"/>
    <lineage>
        <taxon>Eukaryota</taxon>
        <taxon>Viridiplantae</taxon>
        <taxon>Streptophyta</taxon>
        <taxon>Embryophyta</taxon>
        <taxon>Tracheophyta</taxon>
        <taxon>Spermatophyta</taxon>
        <taxon>Magnoliopsida</taxon>
        <taxon>eudicotyledons</taxon>
        <taxon>Gunneridae</taxon>
        <taxon>Pentapetalae</taxon>
        <taxon>asterids</taxon>
        <taxon>lamiids</taxon>
        <taxon>Solanales</taxon>
        <taxon>Convolvulaceae</taxon>
        <taxon>Cuscuteae</taxon>
        <taxon>Cuscuta</taxon>
        <taxon>Cuscuta subgen. Grammica</taxon>
        <taxon>Cuscuta sect. Cleistogrammica</taxon>
    </lineage>
</organism>
<sequence>MFVGPLPTWLRPVPSAWVIVSRTASLTSRRRHRSFFFFVIVFFEAIYLLSTSFEELPIRVGFLFEPGFRIRRTRVLEPPPLSFRCSDGRAFFRSIVTLPSGGAKEGTILPELLTEFMVEMSCEGCVKSVKTKLEGIEGVKSVDVDLGNQIVKVLGSLPVKTLAEALEQTGRKARLIGQGVPEGLQTMT</sequence>
<dbReference type="AlphaFoldDB" id="A0A484NQP5"/>
<dbReference type="InterPro" id="IPR006121">
    <property type="entry name" value="HMA_dom"/>
</dbReference>
<evidence type="ECO:0000256" key="1">
    <source>
        <dbReference type="ARBA" id="ARBA00004170"/>
    </source>
</evidence>
<dbReference type="InterPro" id="IPR036163">
    <property type="entry name" value="HMA_dom_sf"/>
</dbReference>
<reference evidence="5 6" key="1">
    <citation type="submission" date="2018-04" db="EMBL/GenBank/DDBJ databases">
        <authorList>
            <person name="Vogel A."/>
        </authorList>
    </citation>
    <scope>NUCLEOTIDE SEQUENCE [LARGE SCALE GENOMIC DNA]</scope>
</reference>
<dbReference type="CDD" id="cd00371">
    <property type="entry name" value="HMA"/>
    <property type="match status" value="1"/>
</dbReference>
<evidence type="ECO:0000259" key="4">
    <source>
        <dbReference type="PROSITE" id="PS50846"/>
    </source>
</evidence>
<dbReference type="EMBL" id="OOIL02006793">
    <property type="protein sequence ID" value="VFR02245.1"/>
    <property type="molecule type" value="Genomic_DNA"/>
</dbReference>
<evidence type="ECO:0000313" key="5">
    <source>
        <dbReference type="EMBL" id="VFR02245.1"/>
    </source>
</evidence>